<dbReference type="KEGG" id="pmai:CF386_11720"/>
<name>A0A220VH73_9GAMM</name>
<evidence type="ECO:0000313" key="4">
    <source>
        <dbReference type="Proteomes" id="UP000242175"/>
    </source>
</evidence>
<dbReference type="GO" id="GO:0004657">
    <property type="term" value="F:proline dehydrogenase activity"/>
    <property type="evidence" value="ECO:0007669"/>
    <property type="project" value="UniProtKB-ARBA"/>
</dbReference>
<dbReference type="SUPFAM" id="SSF51730">
    <property type="entry name" value="FAD-linked oxidoreductase"/>
    <property type="match status" value="1"/>
</dbReference>
<dbReference type="EMBL" id="CP022356">
    <property type="protein sequence ID" value="ASK79707.1"/>
    <property type="molecule type" value="Genomic_DNA"/>
</dbReference>
<keyword evidence="1" id="KW-0560">Oxidoreductase</keyword>
<dbReference type="AlphaFoldDB" id="A0A220VH73"/>
<dbReference type="InterPro" id="IPR029041">
    <property type="entry name" value="FAD-linked_oxidoreductase-like"/>
</dbReference>
<protein>
    <recommendedName>
        <fullName evidence="2">Proline dehydrogenase domain-containing protein</fullName>
    </recommendedName>
</protein>
<dbReference type="Pfam" id="PF01619">
    <property type="entry name" value="Pro_dh"/>
    <property type="match status" value="1"/>
</dbReference>
<dbReference type="GO" id="GO:0006562">
    <property type="term" value="P:L-proline catabolic process"/>
    <property type="evidence" value="ECO:0007669"/>
    <property type="project" value="UniProtKB-ARBA"/>
</dbReference>
<accession>A0A220VH73</accession>
<feature type="domain" description="Proline dehydrogenase" evidence="2">
    <location>
        <begin position="10"/>
        <end position="103"/>
    </location>
</feature>
<evidence type="ECO:0000259" key="2">
    <source>
        <dbReference type="Pfam" id="PF01619"/>
    </source>
</evidence>
<keyword evidence="4" id="KW-1185">Reference proteome</keyword>
<dbReference type="Gene3D" id="3.20.20.220">
    <property type="match status" value="1"/>
</dbReference>
<organism evidence="3 4">
    <name type="scientific">Paraphotobacterium marinum</name>
    <dbReference type="NCBI Taxonomy" id="1755811"/>
    <lineage>
        <taxon>Bacteria</taxon>
        <taxon>Pseudomonadati</taxon>
        <taxon>Pseudomonadota</taxon>
        <taxon>Gammaproteobacteria</taxon>
        <taxon>Vibrionales</taxon>
        <taxon>Vibrionaceae</taxon>
        <taxon>Paraphotobacterium</taxon>
    </lineage>
</organism>
<evidence type="ECO:0000313" key="3">
    <source>
        <dbReference type="EMBL" id="ASK79707.1"/>
    </source>
</evidence>
<reference evidence="3 4" key="1">
    <citation type="journal article" date="2016" name="Int. J. Syst. Evol. Microbiol.">
        <title>Paraphotobacterium marinum gen. nov., sp. nov., a member of the family Vibrionaceae, isolated from surface seawater.</title>
        <authorList>
            <person name="Huang Z."/>
            <person name="Dong C."/>
            <person name="Shao Z."/>
        </authorList>
    </citation>
    <scope>NUCLEOTIDE SEQUENCE [LARGE SCALE GENOMIC DNA]</scope>
    <source>
        <strain evidence="3 4">NSCS20N07D</strain>
    </source>
</reference>
<evidence type="ECO:0000256" key="1">
    <source>
        <dbReference type="ARBA" id="ARBA00023002"/>
    </source>
</evidence>
<sequence>MWVSCASLFQRALPVLKWLNKLSHEQETIIPVRLVKGAYWDYEIKNAQQLGLNEYPVFTLKESTDLSYMACSSFLLSDECQKFMYPQFATHNAYTLCMIESIGYKKITSYKNYLEWVMFYIIM</sequence>
<proteinExistence type="predicted"/>
<dbReference type="InterPro" id="IPR002872">
    <property type="entry name" value="Proline_DH_dom"/>
</dbReference>
<dbReference type="Proteomes" id="UP000242175">
    <property type="component" value="Chromosome small"/>
</dbReference>
<gene>
    <name evidence="3" type="ORF">CF386_11720</name>
</gene>